<dbReference type="PANTHER" id="PTHR35292">
    <property type="entry name" value="EXPRESSED PROTEIN"/>
    <property type="match status" value="1"/>
</dbReference>
<reference evidence="1" key="1">
    <citation type="submission" date="2022-12" db="EMBL/GenBank/DDBJ databases">
        <title>Draft genome assemblies for two species of Escallonia (Escalloniales).</title>
        <authorList>
            <person name="Chanderbali A."/>
            <person name="Dervinis C."/>
            <person name="Anghel I."/>
            <person name="Soltis D."/>
            <person name="Soltis P."/>
            <person name="Zapata F."/>
        </authorList>
    </citation>
    <scope>NUCLEOTIDE SEQUENCE</scope>
    <source>
        <strain evidence="1">UCBG64.0493</strain>
        <tissue evidence="1">Leaf</tissue>
    </source>
</reference>
<evidence type="ECO:0000313" key="2">
    <source>
        <dbReference type="Proteomes" id="UP001188597"/>
    </source>
</evidence>
<comment type="caution">
    <text evidence="1">The sequence shown here is derived from an EMBL/GenBank/DDBJ whole genome shotgun (WGS) entry which is preliminary data.</text>
</comment>
<keyword evidence="2" id="KW-1185">Reference proteome</keyword>
<organism evidence="1 2">
    <name type="scientific">Escallonia herrerae</name>
    <dbReference type="NCBI Taxonomy" id="1293975"/>
    <lineage>
        <taxon>Eukaryota</taxon>
        <taxon>Viridiplantae</taxon>
        <taxon>Streptophyta</taxon>
        <taxon>Embryophyta</taxon>
        <taxon>Tracheophyta</taxon>
        <taxon>Spermatophyta</taxon>
        <taxon>Magnoliopsida</taxon>
        <taxon>eudicotyledons</taxon>
        <taxon>Gunneridae</taxon>
        <taxon>Pentapetalae</taxon>
        <taxon>asterids</taxon>
        <taxon>campanulids</taxon>
        <taxon>Escalloniales</taxon>
        <taxon>Escalloniaceae</taxon>
        <taxon>Escallonia</taxon>
    </lineage>
</organism>
<proteinExistence type="predicted"/>
<protein>
    <submittedName>
        <fullName evidence="1">Uncharacterized protein</fullName>
    </submittedName>
</protein>
<dbReference type="Proteomes" id="UP001188597">
    <property type="component" value="Unassembled WGS sequence"/>
</dbReference>
<name>A0AA89ALK7_9ASTE</name>
<dbReference type="AlphaFoldDB" id="A0AA89ALK7"/>
<evidence type="ECO:0000313" key="1">
    <source>
        <dbReference type="EMBL" id="KAK3007005.1"/>
    </source>
</evidence>
<sequence length="207" mass="23023">MASAWTARQALTVARLSSPRSASQAFSLVQRRGLAGAADHHGPAKVNIWQDPLSPSKWKEEHFVIASLTGWGLLIFGGYKLFSGGSKKEEVHNLFASSIVKFIGYFRVNEIKKFWYAWEYSGTYKGKGYLTWMASFGLSSPIAHFSISWYQGRPIPSLCGFWITCGFCPLQKVTSVTEESQQWSGVGSPLAKTQGFQNEEVEEAILL</sequence>
<gene>
    <name evidence="1" type="ORF">RJ639_017366</name>
</gene>
<dbReference type="PANTHER" id="PTHR35292:SF13">
    <property type="entry name" value="OS03G0581800 PROTEIN"/>
    <property type="match status" value="1"/>
</dbReference>
<accession>A0AA89ALK7</accession>
<dbReference type="EMBL" id="JAVXUP010001918">
    <property type="protein sequence ID" value="KAK3007005.1"/>
    <property type="molecule type" value="Genomic_DNA"/>
</dbReference>